<dbReference type="AlphaFoldDB" id="A0A4R5U3K6"/>
<name>A0A4R5U3K6_9MICC</name>
<organism evidence="1 2">
    <name type="scientific">Arthrobacter crusticola</name>
    <dbReference type="NCBI Taxonomy" id="2547960"/>
    <lineage>
        <taxon>Bacteria</taxon>
        <taxon>Bacillati</taxon>
        <taxon>Actinomycetota</taxon>
        <taxon>Actinomycetes</taxon>
        <taxon>Micrococcales</taxon>
        <taxon>Micrococcaceae</taxon>
        <taxon>Arthrobacter</taxon>
    </lineage>
</organism>
<evidence type="ECO:0000313" key="1">
    <source>
        <dbReference type="EMBL" id="TDK28152.1"/>
    </source>
</evidence>
<accession>A0A4R5U3K6</accession>
<protein>
    <recommendedName>
        <fullName evidence="3">DUF1440 domain-containing protein</fullName>
    </recommendedName>
</protein>
<sequence length="174" mass="18398">MKRRKRRVQNSTGVRLTLILGSAVQGACAGLVGAAAMTLGEKIEQALTKRPDSYVPGRTLRTLLGRPVSDRAKPAAANVAMHWGTGALLGALRGIWAMTGIRGGAANATHTVVRLAFDQTLENATGAGAPPSLWPVGEKTVDYLHKAVYSLVTGAAADRWIAPRLISRRGVRSH</sequence>
<evidence type="ECO:0008006" key="3">
    <source>
        <dbReference type="Google" id="ProtNLM"/>
    </source>
</evidence>
<comment type="caution">
    <text evidence="1">The sequence shown here is derived from an EMBL/GenBank/DDBJ whole genome shotgun (WGS) entry which is preliminary data.</text>
</comment>
<gene>
    <name evidence="1" type="ORF">E2F48_03395</name>
</gene>
<reference evidence="1 2" key="1">
    <citation type="submission" date="2019-03" db="EMBL/GenBank/DDBJ databases">
        <title>Arthrobacter sp. nov., an bacterium isolated from biocrust in Mu Us Desert.</title>
        <authorList>
            <person name="Lixiong L."/>
        </authorList>
    </citation>
    <scope>NUCLEOTIDE SEQUENCE [LARGE SCALE GENOMIC DNA]</scope>
    <source>
        <strain evidence="1 2">SLN-3</strain>
    </source>
</reference>
<dbReference type="EMBL" id="SMTK01000001">
    <property type="protein sequence ID" value="TDK28152.1"/>
    <property type="molecule type" value="Genomic_DNA"/>
</dbReference>
<dbReference type="OrthoDB" id="669100at2"/>
<keyword evidence="2" id="KW-1185">Reference proteome</keyword>
<evidence type="ECO:0000313" key="2">
    <source>
        <dbReference type="Proteomes" id="UP000295411"/>
    </source>
</evidence>
<proteinExistence type="predicted"/>
<dbReference type="Proteomes" id="UP000295411">
    <property type="component" value="Unassembled WGS sequence"/>
</dbReference>
<dbReference type="RefSeq" id="WP_133402559.1">
    <property type="nucleotide sequence ID" value="NZ_SMTK01000001.1"/>
</dbReference>